<reference evidence="9 10" key="1">
    <citation type="submission" date="2017-02" db="EMBL/GenBank/DDBJ databases">
        <authorList>
            <person name="Peterson S.W."/>
        </authorList>
    </citation>
    <scope>NUCLEOTIDE SEQUENCE [LARGE SCALE GENOMIC DNA]</scope>
    <source>
        <strain evidence="9 10">CIP104813</strain>
    </source>
</reference>
<feature type="region of interest" description="Disordered" evidence="5">
    <location>
        <begin position="527"/>
        <end position="553"/>
    </location>
</feature>
<sequence length="1087" mass="110939">MSFFARLLAALRALIAPLGRAAGTTARPLLRAGSATGHALGDGARLLGRGARAVARDIGQVIPGEWKQRIALLFATGLAVVPIIYSGNMTWAFNDPTGHLNQITAAVVDADTGADSSSPDGTTEHIDVGREFTDELLDMDKNTVYRFVETDQATADAGLADGTYGAVIEVPADFSANIATLGADDPMQAAPAMLTVRTNDTINYVGGNFTKSVGTALRQSLEANVLEQYLDKIYIGFTTMHDKLGEAADGATRLHDGSVQLADGTGQLVDGSADLADGAGTLADGTGDLADGAHRLSDGSYDLVIGLGQISTGADQLSAGADRLSTGATTLATGLDTLSSKSPELVDGADRLAGGSAQLEDGAQTLADGSRQVADGTQRLDDAATGLQGRARELGIDQQSVDRTTGDLQTAVDDLAQTATDVNTALAGTGIAPQMQQNAQDLSGRIDTAASDAKTLQDAVAARQGDASTVQDSATTISDQVDTIADGVKTANDAAPQLAKHASALDDATVEYTSTVDELAALCAKEPSTGTTTTTSAGASDGGGAKTTVSSTPSEVCDRLQALAGDSASVRSDDGTVSSASLRSDAGTVSQEAAANRDALAAVTDGAQQVRDSATAMKDSADRLATFLSGTDGSSSLTALAQDVQDLSTDAKTLAGDSKTVSDGVTRARDILQTAATDPAAAQQKIDDLHSQATTAVQALPDAYDRADQAVQDIHRLNSGAQQVADGNERLAGATGQLADGASTLDDGVRRYTGGVDQAAGGAGQLADGAQELSTGADRLASGVDTAEDGAQQLNAGAGQLADGADRIAAGATQLADGATRLHDGAVQVDDGAQQLADGSKELADGLGDAVDQVPSYTDTEREHLASTASDPVGLDFHRDNGLDRFGEGLAPLFLAISLWVGGMAIFLMMSPFSVSAARAGRNAGSLLLGGLLPAQALGLVQTVVAVAILHFWVGITAVHMTQFVLMACLTSVVFVALNHGFGAMFGPVGKFVALLLIALQVSGAGGTYPVQTLPRFFRVIHEYLPMTHAVDAFRGTIGGGWVDPSGDIAWLLGWLALGLVLGFGGALKTRRRTRRGWEGHVAPTAS</sequence>
<dbReference type="PANTHER" id="PTHR43077:SF5">
    <property type="entry name" value="PHAGE INFECTION PROTEIN"/>
    <property type="match status" value="1"/>
</dbReference>
<feature type="domain" description="ABC-2 type transporter transmembrane" evidence="8">
    <location>
        <begin position="868"/>
        <end position="1064"/>
    </location>
</feature>
<feature type="signal peptide" evidence="7">
    <location>
        <begin position="1"/>
        <end position="21"/>
    </location>
</feature>
<dbReference type="InterPro" id="IPR051328">
    <property type="entry name" value="T7SS_ABC-Transporter"/>
</dbReference>
<dbReference type="SUPFAM" id="SSF58104">
    <property type="entry name" value="Methyl-accepting chemotaxis protein (MCP) signaling domain"/>
    <property type="match status" value="2"/>
</dbReference>
<dbReference type="NCBIfam" id="TIGR03062">
    <property type="entry name" value="pip_yhgE_Cterm"/>
    <property type="match status" value="1"/>
</dbReference>
<keyword evidence="4 6" id="KW-0472">Membrane</keyword>
<feature type="region of interest" description="Disordered" evidence="5">
    <location>
        <begin position="565"/>
        <end position="590"/>
    </location>
</feature>
<feature type="transmembrane region" description="Helical" evidence="6">
    <location>
        <begin position="893"/>
        <end position="915"/>
    </location>
</feature>
<dbReference type="AlphaFoldDB" id="A0A1X6X716"/>
<feature type="transmembrane region" description="Helical" evidence="6">
    <location>
        <begin position="992"/>
        <end position="1011"/>
    </location>
</feature>
<dbReference type="NCBIfam" id="TIGR03057">
    <property type="entry name" value="xxxLxxG_by_4"/>
    <property type="match status" value="10"/>
</dbReference>
<keyword evidence="2 6" id="KW-0812">Transmembrane</keyword>
<organism evidence="9 10">
    <name type="scientific">Brachybacterium nesterenkovii</name>
    <dbReference type="NCBI Taxonomy" id="47847"/>
    <lineage>
        <taxon>Bacteria</taxon>
        <taxon>Bacillati</taxon>
        <taxon>Actinomycetota</taxon>
        <taxon>Actinomycetes</taxon>
        <taxon>Micrococcales</taxon>
        <taxon>Dermabacteraceae</taxon>
        <taxon>Brachybacterium</taxon>
    </lineage>
</organism>
<dbReference type="NCBIfam" id="TIGR03061">
    <property type="entry name" value="pip_yhgE_Nterm"/>
    <property type="match status" value="1"/>
</dbReference>
<feature type="transmembrane region" description="Helical" evidence="6">
    <location>
        <begin position="927"/>
        <end position="954"/>
    </location>
</feature>
<proteinExistence type="predicted"/>
<keyword evidence="3 6" id="KW-1133">Transmembrane helix</keyword>
<protein>
    <submittedName>
        <fullName evidence="9">Phage infection protein</fullName>
    </submittedName>
</protein>
<evidence type="ECO:0000313" key="9">
    <source>
        <dbReference type="EMBL" id="SLM94092.1"/>
    </source>
</evidence>
<feature type="transmembrane region" description="Helical" evidence="6">
    <location>
        <begin position="1049"/>
        <end position="1068"/>
    </location>
</feature>
<name>A0A1X6X716_9MICO</name>
<dbReference type="PANTHER" id="PTHR43077">
    <property type="entry name" value="TRANSPORT PERMEASE YVFS-RELATED"/>
    <property type="match status" value="1"/>
</dbReference>
<dbReference type="InterPro" id="IPR013525">
    <property type="entry name" value="ABC2_TM"/>
</dbReference>
<evidence type="ECO:0000256" key="3">
    <source>
        <dbReference type="ARBA" id="ARBA00022989"/>
    </source>
</evidence>
<dbReference type="InterPro" id="IPR017500">
    <property type="entry name" value="Phage_infect_YhgE_N"/>
</dbReference>
<evidence type="ECO:0000313" key="10">
    <source>
        <dbReference type="Proteomes" id="UP000195981"/>
    </source>
</evidence>
<evidence type="ECO:0000256" key="7">
    <source>
        <dbReference type="SAM" id="SignalP"/>
    </source>
</evidence>
<keyword evidence="10" id="KW-1185">Reference proteome</keyword>
<dbReference type="InterPro" id="IPR023908">
    <property type="entry name" value="xxxLxxG_rpt"/>
</dbReference>
<evidence type="ECO:0000256" key="1">
    <source>
        <dbReference type="ARBA" id="ARBA00004141"/>
    </source>
</evidence>
<dbReference type="GO" id="GO:0140359">
    <property type="term" value="F:ABC-type transporter activity"/>
    <property type="evidence" value="ECO:0007669"/>
    <property type="project" value="InterPro"/>
</dbReference>
<feature type="transmembrane region" description="Helical" evidence="6">
    <location>
        <begin position="960"/>
        <end position="980"/>
    </location>
</feature>
<comment type="subcellular location">
    <subcellularLocation>
        <location evidence="1">Membrane</location>
        <topology evidence="1">Multi-pass membrane protein</topology>
    </subcellularLocation>
</comment>
<feature type="compositionally biased region" description="Low complexity" evidence="5">
    <location>
        <begin position="528"/>
        <end position="539"/>
    </location>
</feature>
<feature type="compositionally biased region" description="Polar residues" evidence="5">
    <location>
        <begin position="575"/>
        <end position="590"/>
    </location>
</feature>
<dbReference type="RefSeq" id="WP_087104797.1">
    <property type="nucleotide sequence ID" value="NZ_FWFG01000094.1"/>
</dbReference>
<accession>A0A1X6X716</accession>
<evidence type="ECO:0000259" key="8">
    <source>
        <dbReference type="Pfam" id="PF12698"/>
    </source>
</evidence>
<dbReference type="OrthoDB" id="9811483at2"/>
<gene>
    <name evidence="9" type="ORF">FM110_10945</name>
</gene>
<evidence type="ECO:0000256" key="5">
    <source>
        <dbReference type="SAM" id="MobiDB-lite"/>
    </source>
</evidence>
<evidence type="ECO:0000256" key="6">
    <source>
        <dbReference type="SAM" id="Phobius"/>
    </source>
</evidence>
<evidence type="ECO:0000256" key="4">
    <source>
        <dbReference type="ARBA" id="ARBA00023136"/>
    </source>
</evidence>
<dbReference type="Gene3D" id="1.10.287.950">
    <property type="entry name" value="Methyl-accepting chemotaxis protein"/>
    <property type="match status" value="2"/>
</dbReference>
<keyword evidence="7" id="KW-0732">Signal</keyword>
<dbReference type="InterPro" id="IPR017501">
    <property type="entry name" value="Phage_infect_YhgE_C"/>
</dbReference>
<dbReference type="GO" id="GO:0016020">
    <property type="term" value="C:membrane"/>
    <property type="evidence" value="ECO:0007669"/>
    <property type="project" value="UniProtKB-SubCell"/>
</dbReference>
<dbReference type="Proteomes" id="UP000195981">
    <property type="component" value="Unassembled WGS sequence"/>
</dbReference>
<feature type="chain" id="PRO_5012146112" evidence="7">
    <location>
        <begin position="22"/>
        <end position="1087"/>
    </location>
</feature>
<dbReference type="EMBL" id="FWFG01000094">
    <property type="protein sequence ID" value="SLM94092.1"/>
    <property type="molecule type" value="Genomic_DNA"/>
</dbReference>
<dbReference type="Pfam" id="PF12698">
    <property type="entry name" value="ABC2_membrane_3"/>
    <property type="match status" value="1"/>
</dbReference>
<evidence type="ECO:0000256" key="2">
    <source>
        <dbReference type="ARBA" id="ARBA00022692"/>
    </source>
</evidence>